<evidence type="ECO:0000256" key="4">
    <source>
        <dbReference type="ARBA" id="ARBA00022695"/>
    </source>
</evidence>
<dbReference type="Pfam" id="PF04998">
    <property type="entry name" value="RNA_pol_Rpb1_5"/>
    <property type="match status" value="1"/>
</dbReference>
<evidence type="ECO:0000256" key="7">
    <source>
        <dbReference type="ARBA" id="ARBA00054607"/>
    </source>
</evidence>
<evidence type="ECO:0000256" key="3">
    <source>
        <dbReference type="ARBA" id="ARBA00022679"/>
    </source>
</evidence>
<accession>A0A068QKD6</accession>
<evidence type="ECO:0000256" key="2">
    <source>
        <dbReference type="ARBA" id="ARBA00022478"/>
    </source>
</evidence>
<gene>
    <name evidence="10" type="primary">120R</name>
    <name evidence="10" type="ORF">IIV31_120R</name>
</gene>
<dbReference type="InterPro" id="IPR007080">
    <property type="entry name" value="RNA_pol_Rpb1_1"/>
</dbReference>
<dbReference type="SMART" id="SM00663">
    <property type="entry name" value="RPOLA_N"/>
    <property type="match status" value="1"/>
</dbReference>
<dbReference type="GO" id="GO:0000428">
    <property type="term" value="C:DNA-directed RNA polymerase complex"/>
    <property type="evidence" value="ECO:0007669"/>
    <property type="project" value="UniProtKB-KW"/>
</dbReference>
<dbReference type="InterPro" id="IPR045867">
    <property type="entry name" value="DNA-dir_RpoC_beta_prime"/>
</dbReference>
<dbReference type="GO" id="GO:0003899">
    <property type="term" value="F:DNA-directed RNA polymerase activity"/>
    <property type="evidence" value="ECO:0007669"/>
    <property type="project" value="UniProtKB-EC"/>
</dbReference>
<protein>
    <recommendedName>
        <fullName evidence="8">DNA-directed RNA polymerase subunit</fullName>
        <ecNumber evidence="8">2.7.7.6</ecNumber>
    </recommendedName>
</protein>
<dbReference type="Proteomes" id="UP000114278">
    <property type="component" value="Segment"/>
</dbReference>
<dbReference type="Gene3D" id="1.10.132.30">
    <property type="match status" value="1"/>
</dbReference>
<dbReference type="FunFam" id="2.40.40.20:FF:000019">
    <property type="entry name" value="DNA-directed RNA polymerase II subunit RPB1"/>
    <property type="match status" value="1"/>
</dbReference>
<dbReference type="Gene3D" id="6.10.250.2940">
    <property type="match status" value="1"/>
</dbReference>
<dbReference type="EC" id="2.7.7.6" evidence="8"/>
<evidence type="ECO:0000256" key="5">
    <source>
        <dbReference type="ARBA" id="ARBA00023163"/>
    </source>
</evidence>
<dbReference type="InterPro" id="IPR042102">
    <property type="entry name" value="RNA_pol_Rpb1_3_sf"/>
</dbReference>
<evidence type="ECO:0000256" key="8">
    <source>
        <dbReference type="RuleBase" id="RU004279"/>
    </source>
</evidence>
<dbReference type="Gene3D" id="1.10.274.100">
    <property type="entry name" value="RNA polymerase Rpb1, domain 3"/>
    <property type="match status" value="1"/>
</dbReference>
<dbReference type="PANTHER" id="PTHR19376:SF32">
    <property type="entry name" value="DNA-DIRECTED RNA POLYMERASE III SUBUNIT RPC1"/>
    <property type="match status" value="1"/>
</dbReference>
<dbReference type="InterPro" id="IPR044893">
    <property type="entry name" value="RNA_pol_Rpb1_clamp_domain"/>
</dbReference>
<dbReference type="Pfam" id="PF00623">
    <property type="entry name" value="RNA_pol_Rpb1_2"/>
    <property type="match status" value="2"/>
</dbReference>
<evidence type="ECO:0000256" key="6">
    <source>
        <dbReference type="ARBA" id="ARBA00048552"/>
    </source>
</evidence>
<dbReference type="InterPro" id="IPR007083">
    <property type="entry name" value="RNA_pol_Rpb1_4"/>
</dbReference>
<dbReference type="Gene3D" id="2.40.40.20">
    <property type="match status" value="2"/>
</dbReference>
<keyword evidence="3 8" id="KW-0808">Transferase</keyword>
<comment type="similarity">
    <text evidence="1 8">Belongs to the RNA polymerase beta' chain family.</text>
</comment>
<dbReference type="InterPro" id="IPR007066">
    <property type="entry name" value="RNA_pol_Rpb1_3"/>
</dbReference>
<name>A0A068QKD6_9VIRU</name>
<evidence type="ECO:0000256" key="1">
    <source>
        <dbReference type="ARBA" id="ARBA00006460"/>
    </source>
</evidence>
<dbReference type="InterPro" id="IPR007081">
    <property type="entry name" value="RNA_pol_Rpb1_5"/>
</dbReference>
<keyword evidence="2 8" id="KW-0240">DNA-directed RNA polymerase</keyword>
<dbReference type="Gene3D" id="4.10.860.120">
    <property type="entry name" value="RNA polymerase II, clamp domain"/>
    <property type="match status" value="1"/>
</dbReference>
<sequence>METEVKEINSIIFGILSADDMREMSAFEVKEAKISTNNLHDTVHDPRSGPIGSSLCETCNQTEWDCPGHFGHIELNAPILHPLFLSHIVNILNIFCYNCNEFILTKDHLELNNILKLEKEKRFNAVVDKIKKCDKCIHCSAFKAEYKIGASDITYKTIYRSFPKGKITDEKIEKEREREVMTAEMVKKLFENIKTEYVEMLEMSHPKDYCLTVFPVIPSCCRPYEIQDGNINDDDLTYQLMEIVKNNSMIGIISKQIEDLGRTDDKDNALDGAVKAEVEELKTKYVKYVNNLKFRIETYCNNSKGKATHATTGRAIKGLRERLTGKEGQIRTNLLGKRCEMSGRTVVGPDPTLKIDEMGLPRDMAVSLSVPVIVNKYNMEEVTKIVNAGQAIRIVKKKGGDGPNKDQEIKINLSAAMTCNGTMLQHDDVVMRKRDLENQRFSGFWPGVLGTPVGVPSGEDEFFSIVIRDTKNFTLKAGDKLFRKDSEIFPIVLPTKRHITLEEGDIVHRHLKDGDVVFLNRQPTLHKGSMMAFKIKIRNSKTILINPACASPFNADFDGDEMNVHVPQSVEAQIELLTLSTPKQCLISSQAGKPSLTIVQDSLTGAYLMSLENNNTKSIEIHERNDILMVLSHPLGLKECPVNYFLKREEEISETLKKLGKFGLKDKDGKPFSGETLNGRGLLSLLLPRDLTVTNADLKITRGVIHFGFLSKKYLSSTETSLIKVLFKEYGVETCTAFIENVQFLTNKWLLISSFSIHAGDCIKHKEILGTIEECLMEAEKIKLTTKNPFVMENKITQALSNAKDIGMKIAKDALIKEGKNKNNFLTTVESGSKGDYFNLAQITGLLGQQNIQGQRIKPVLNNETRTLPHYPFPGTTDIPLIEEYESKGFISSSFAQGLTPREFIFHSSSGRVGVTDTALSTAQSGYNMRRIVKITEDIKIQYDGTVQDTHKRRFQMAYGGLGYDPSKTVKVNGKSQVCDVSRLVNRMNDNFERENE</sequence>
<keyword evidence="11" id="KW-1185">Reference proteome</keyword>
<dbReference type="InterPro" id="IPR000722">
    <property type="entry name" value="RNA_pol_asu"/>
</dbReference>
<feature type="domain" description="RNA polymerase N-terminal" evidence="9">
    <location>
        <begin position="207"/>
        <end position="610"/>
    </location>
</feature>
<proteinExistence type="inferred from homology"/>
<dbReference type="InterPro" id="IPR006592">
    <property type="entry name" value="RNA_pol_N"/>
</dbReference>
<dbReference type="Gene3D" id="6.20.50.80">
    <property type="match status" value="1"/>
</dbReference>
<dbReference type="Pfam" id="PF05000">
    <property type="entry name" value="RNA_pol_Rpb1_4"/>
    <property type="match status" value="1"/>
</dbReference>
<comment type="catalytic activity">
    <reaction evidence="6 8">
        <text>RNA(n) + a ribonucleoside 5'-triphosphate = RNA(n+1) + diphosphate</text>
        <dbReference type="Rhea" id="RHEA:21248"/>
        <dbReference type="Rhea" id="RHEA-COMP:14527"/>
        <dbReference type="Rhea" id="RHEA-COMP:17342"/>
        <dbReference type="ChEBI" id="CHEBI:33019"/>
        <dbReference type="ChEBI" id="CHEBI:61557"/>
        <dbReference type="ChEBI" id="CHEBI:140395"/>
        <dbReference type="EC" id="2.7.7.6"/>
    </reaction>
</comment>
<dbReference type="Pfam" id="PF04997">
    <property type="entry name" value="RNA_pol_Rpb1_1"/>
    <property type="match status" value="1"/>
</dbReference>
<dbReference type="GO" id="GO:0003677">
    <property type="term" value="F:DNA binding"/>
    <property type="evidence" value="ECO:0007669"/>
    <property type="project" value="InterPro"/>
</dbReference>
<keyword evidence="4 8" id="KW-0548">Nucleotidyltransferase</keyword>
<dbReference type="SUPFAM" id="SSF64484">
    <property type="entry name" value="beta and beta-prime subunits of DNA dependent RNA-polymerase"/>
    <property type="match status" value="1"/>
</dbReference>
<dbReference type="KEGG" id="vg:19738704"/>
<keyword evidence="5 8" id="KW-0804">Transcription</keyword>
<dbReference type="EMBL" id="HF920637">
    <property type="protein sequence ID" value="CCV02492.1"/>
    <property type="molecule type" value="Genomic_DNA"/>
</dbReference>
<evidence type="ECO:0000313" key="10">
    <source>
        <dbReference type="EMBL" id="CCV02492.1"/>
    </source>
</evidence>
<dbReference type="Pfam" id="PF04983">
    <property type="entry name" value="RNA_pol_Rpb1_3"/>
    <property type="match status" value="1"/>
</dbReference>
<dbReference type="RefSeq" id="YP_009046734.1">
    <property type="nucleotide sequence ID" value="NC_024451.1"/>
</dbReference>
<dbReference type="GeneID" id="19738704"/>
<dbReference type="GO" id="GO:0006351">
    <property type="term" value="P:DNA-templated transcription"/>
    <property type="evidence" value="ECO:0007669"/>
    <property type="project" value="InterPro"/>
</dbReference>
<comment type="function">
    <text evidence="7">Component of the DNA-dependent RNA polymerase that catalyzes the transcription of DNA into RNA using the four ribonucleoside triphosphates as substrates. Largest and catalytic component of RNA polymerase II which synthesizes mRNA precursors and many functional non-coding RNAs. Forms the polymerase active center together with the second largest subunit.</text>
</comment>
<organism evidence="10 11">
    <name type="scientific">Armadillidium vulgare iridescent virus</name>
    <dbReference type="NCBI Taxonomy" id="72201"/>
    <lineage>
        <taxon>Viruses</taxon>
        <taxon>Varidnaviria</taxon>
        <taxon>Bamfordvirae</taxon>
        <taxon>Nucleocytoviricota</taxon>
        <taxon>Megaviricetes</taxon>
        <taxon>Pimascovirales</taxon>
        <taxon>Pimascovirales incertae sedis</taxon>
        <taxon>Iridoviridae</taxon>
        <taxon>Betairidovirinae</taxon>
        <taxon>Iridovirus</taxon>
        <taxon>Iridovirus armadillidium1</taxon>
        <taxon>Invertebrate iridescent virus 31</taxon>
    </lineage>
</organism>
<evidence type="ECO:0000313" key="11">
    <source>
        <dbReference type="Proteomes" id="UP000114278"/>
    </source>
</evidence>
<dbReference type="PANTHER" id="PTHR19376">
    <property type="entry name" value="DNA-DIRECTED RNA POLYMERASE"/>
    <property type="match status" value="1"/>
</dbReference>
<evidence type="ECO:0000259" key="9">
    <source>
        <dbReference type="SMART" id="SM00663"/>
    </source>
</evidence>
<comment type="function">
    <text evidence="8">DNA-dependent RNA polymerase catalyzes the transcription of DNA into RNA using the four ribonucleoside triphosphates as substrates.</text>
</comment>
<reference evidence="10 11" key="1">
    <citation type="journal article" date="2014" name="J. Gen. Virol.">
        <title>Genome sequence of a crustacean iridovirus, IIV31, isolated from the pill bug, Armadillidium vulgare.</title>
        <authorList>
            <person name="Piegu B."/>
            <person name="Guizard S."/>
            <person name="Yeping T."/>
            <person name="Cruaud C."/>
            <person name="Asgari S."/>
            <person name="Bideshi D.K."/>
            <person name="Federici B.A."/>
            <person name="Bigot Y."/>
        </authorList>
    </citation>
    <scope>NUCLEOTIDE SEQUENCE [LARGE SCALE GENOMIC DNA]</scope>
</reference>
<dbReference type="InterPro" id="IPR038120">
    <property type="entry name" value="Rpb1_funnel_sf"/>
</dbReference>